<protein>
    <submittedName>
        <fullName evidence="3">Reverse transcriptase domain-containing protein</fullName>
    </submittedName>
</protein>
<dbReference type="InterPro" id="IPR021109">
    <property type="entry name" value="Peptidase_aspartic_dom_sf"/>
</dbReference>
<dbReference type="InterPro" id="IPR012337">
    <property type="entry name" value="RNaseH-like_sf"/>
</dbReference>
<dbReference type="Gene3D" id="3.30.420.10">
    <property type="entry name" value="Ribonuclease H-like superfamily/Ribonuclease H"/>
    <property type="match status" value="1"/>
</dbReference>
<keyword evidence="3" id="KW-0808">Transferase</keyword>
<dbReference type="GO" id="GO:0006508">
    <property type="term" value="P:proteolysis"/>
    <property type="evidence" value="ECO:0007669"/>
    <property type="project" value="InterPro"/>
</dbReference>
<dbReference type="InterPro" id="IPR036852">
    <property type="entry name" value="Peptidase_S8/S53_dom_sf"/>
</dbReference>
<dbReference type="GO" id="GO:0015074">
    <property type="term" value="P:DNA integration"/>
    <property type="evidence" value="ECO:0007669"/>
    <property type="project" value="InterPro"/>
</dbReference>
<dbReference type="Gene3D" id="2.60.40.2310">
    <property type="match status" value="1"/>
</dbReference>
<dbReference type="CDD" id="cd00303">
    <property type="entry name" value="retropepsin_like"/>
    <property type="match status" value="1"/>
</dbReference>
<evidence type="ECO:0000313" key="3">
    <source>
        <dbReference type="EMBL" id="GEU58316.1"/>
    </source>
</evidence>
<dbReference type="InterPro" id="IPR005162">
    <property type="entry name" value="Retrotrans_gag_dom"/>
</dbReference>
<dbReference type="PANTHER" id="PTHR33067:SF9">
    <property type="entry name" value="RNA-DIRECTED DNA POLYMERASE"/>
    <property type="match status" value="1"/>
</dbReference>
<keyword evidence="3" id="KW-0548">Nucleotidyltransferase</keyword>
<dbReference type="SUPFAM" id="SSF53098">
    <property type="entry name" value="Ribonuclease H-like"/>
    <property type="match status" value="1"/>
</dbReference>
<dbReference type="GO" id="GO:0003676">
    <property type="term" value="F:nucleic acid binding"/>
    <property type="evidence" value="ECO:0007669"/>
    <property type="project" value="InterPro"/>
</dbReference>
<dbReference type="Pfam" id="PF03732">
    <property type="entry name" value="Retrotrans_gag"/>
    <property type="match status" value="1"/>
</dbReference>
<dbReference type="GO" id="GO:0003964">
    <property type="term" value="F:RNA-directed DNA polymerase activity"/>
    <property type="evidence" value="ECO:0007669"/>
    <property type="project" value="UniProtKB-KW"/>
</dbReference>
<feature type="region of interest" description="Disordered" evidence="1">
    <location>
        <begin position="836"/>
        <end position="861"/>
    </location>
</feature>
<accession>A0A6L2L9D9</accession>
<sequence>MDKHSVGELKDLRIGLGLKINQVKARIEFLKSKKSSKVEKLDGRDSLKMPLNTPNPITIMTCIDHNSINSFGSDHGVESSGSSNAYESELTITHPDWSPAAIKSAIMTTASNVSLNGRFIVDERDHPADIFTIGSGHVEVSKANDPGLILDIQPDDYIPYLCGLGYTPKQVQVIVKKTVSCSKTISEAQLNYPSFVVELKRCERKEYTRILTNVGWENSTYTIEDISLPLGVDIEVLSHSQQLSFTALHQKLPLRVIFARGCKDRVNVPYFYDFIVLESGKYSVRIPYVIILHTMIRPKTVDAVVINTALVGSSGIKTRPLQGPKPFKVFDKWIGGVGFHELVEGSWASNQASSTSSNPDIVIKDKLKKLRMDIKAWSYDRITDQNKTRDELKKDLLEWDLKAEDGLLTDYDRAKREEWLMDLDYLDQIHREDLKQKSRLKWAIEGEENTRNLFSPLDNLELTIRRRSRTNPTLLNNFEMAAEGLGDLPVPDLRTMKELCQPSLNGRGGPIAPIAILATNFGLKNDMIQQVQNSCQFHGLPGDDANKHLDKFLHVTQSIKVNRVTDDALRLYLFPHSLTHHATAWFDRLPRNSINTFEHMANMFLRKYFPPSMVTKLINEITNFRQHTFYNGLTLRHRDTINAAAGGTFMKRRLEECYDLIENMTAHHNDWDTSAQQSESSSSITSSFDTKIAALKAEMAEINKNLMRVLQVNQQVKAVTPNCETCGGPHSFFDCPATVGNTQNVYDVGAYQGNTITNPKEDLKGITTRSESAYPRPTIPTTSSIVERETEATKDMVHPTNNETTKDVYPLVVPTESPILNSEPVISPIIEPVASPISAPRPTQRPSIPYPSRLHDQKLRDKANDQREKFFQISKDLNFNISFTDALILMPKFGPFIKSLLTNKDKLCELARTPLNEHCSAVLLKKLPEKLGDPGKFLIPCDFPGMAECLALVDLDASINLMPLSVWNKHSLPDLSPACMTLELADRSISRPVGVAEDVYVKVGTFHFLADFVVVDFDDDPRAPLILGRSFLKTERALIDVFEGELTLRVGKEAITFNLDQTSRYSANYNDMTANRIDVIDMACEEYSQEVLGFSDVIASGNPNPCYDPIVSTTFPTLTPFRNSDFLLEEVDAFLAIEDDPTSPEVNQSYLDFKGDILLLEAFLNDDPSLPSPNQGNYLPKVCKELKICEAKYDKSSIDEPLEVELKDLPPHLEYAFLEGDNKLQSLLRNIRVLRRKAHSLAHTERLLTTACLLGYAMHRAHFREFTFKVIDTKGAENMAADHLSRLENPHQNVLGPKEINESFPLETLNLVSTRGNVVSTENKFSKDVKHYFWDDPFLFKICVDQVIRRFGTPEPLSVIEERASVMTSLQVMRKFGVTHRLATPYHPQTSGQVEVSNRGLKRILKRTVGENRASWSDKLDDALWAFRTAYKTPIGCTSYKLFYEKACHLPIELEHKAYWALKHASFDLQTAGDHKKVQLNKLNELRDQAYENSFIYKEKTKRLHDSKIKDRVFNTSDRVLLLNSRLKIFSRKLKSCWSGPFTISHVFPYGTVELSQPDGLNSKSMVTD</sequence>
<evidence type="ECO:0000259" key="2">
    <source>
        <dbReference type="PROSITE" id="PS50994"/>
    </source>
</evidence>
<proteinExistence type="predicted"/>
<organism evidence="3">
    <name type="scientific">Tanacetum cinerariifolium</name>
    <name type="common">Dalmatian daisy</name>
    <name type="synonym">Chrysanthemum cinerariifolium</name>
    <dbReference type="NCBI Taxonomy" id="118510"/>
    <lineage>
        <taxon>Eukaryota</taxon>
        <taxon>Viridiplantae</taxon>
        <taxon>Streptophyta</taxon>
        <taxon>Embryophyta</taxon>
        <taxon>Tracheophyta</taxon>
        <taxon>Spermatophyta</taxon>
        <taxon>Magnoliopsida</taxon>
        <taxon>eudicotyledons</taxon>
        <taxon>Gunneridae</taxon>
        <taxon>Pentapetalae</taxon>
        <taxon>asterids</taxon>
        <taxon>campanulids</taxon>
        <taxon>Asterales</taxon>
        <taxon>Asteraceae</taxon>
        <taxon>Asteroideae</taxon>
        <taxon>Anthemideae</taxon>
        <taxon>Anthemidinae</taxon>
        <taxon>Tanacetum</taxon>
    </lineage>
</organism>
<dbReference type="Pfam" id="PF17766">
    <property type="entry name" value="fn3_6"/>
    <property type="match status" value="1"/>
</dbReference>
<dbReference type="InterPro" id="IPR036397">
    <property type="entry name" value="RNaseH_sf"/>
</dbReference>
<dbReference type="Gene3D" id="2.40.70.10">
    <property type="entry name" value="Acid Proteases"/>
    <property type="match status" value="1"/>
</dbReference>
<feature type="domain" description="Integrase catalytic" evidence="2">
    <location>
        <begin position="1286"/>
        <end position="1459"/>
    </location>
</feature>
<dbReference type="Gene3D" id="3.40.50.200">
    <property type="entry name" value="Peptidase S8/S53 domain"/>
    <property type="match status" value="1"/>
</dbReference>
<comment type="caution">
    <text evidence="3">The sequence shown here is derived from an EMBL/GenBank/DDBJ whole genome shotgun (WGS) entry which is preliminary data.</text>
</comment>
<dbReference type="EMBL" id="BKCJ010003980">
    <property type="protein sequence ID" value="GEU58316.1"/>
    <property type="molecule type" value="Genomic_DNA"/>
</dbReference>
<reference evidence="3" key="1">
    <citation type="journal article" date="2019" name="Sci. Rep.">
        <title>Draft genome of Tanacetum cinerariifolium, the natural source of mosquito coil.</title>
        <authorList>
            <person name="Yamashiro T."/>
            <person name="Shiraishi A."/>
            <person name="Satake H."/>
            <person name="Nakayama K."/>
        </authorList>
    </citation>
    <scope>NUCLEOTIDE SEQUENCE</scope>
</reference>
<dbReference type="PROSITE" id="PS50994">
    <property type="entry name" value="INTEGRASE"/>
    <property type="match status" value="1"/>
</dbReference>
<evidence type="ECO:0000256" key="1">
    <source>
        <dbReference type="SAM" id="MobiDB-lite"/>
    </source>
</evidence>
<dbReference type="GO" id="GO:0004252">
    <property type="term" value="F:serine-type endopeptidase activity"/>
    <property type="evidence" value="ECO:0007669"/>
    <property type="project" value="InterPro"/>
</dbReference>
<gene>
    <name evidence="3" type="ORF">Tci_030294</name>
</gene>
<name>A0A6L2L9D9_TANCI</name>
<dbReference type="InterPro" id="IPR041469">
    <property type="entry name" value="Subtilisin-like_FN3"/>
</dbReference>
<keyword evidence="3" id="KW-0695">RNA-directed DNA polymerase</keyword>
<dbReference type="PANTHER" id="PTHR33067">
    <property type="entry name" value="RNA-DIRECTED DNA POLYMERASE-RELATED"/>
    <property type="match status" value="1"/>
</dbReference>
<dbReference type="InterPro" id="IPR001584">
    <property type="entry name" value="Integrase_cat-core"/>
</dbReference>